<evidence type="ECO:0000313" key="2">
    <source>
        <dbReference type="EMBL" id="QOY88158.1"/>
    </source>
</evidence>
<dbReference type="GO" id="GO:0005737">
    <property type="term" value="C:cytoplasm"/>
    <property type="evidence" value="ECO:0007669"/>
    <property type="project" value="TreeGrafter"/>
</dbReference>
<dbReference type="KEGG" id="pfer:IRI77_36390"/>
<dbReference type="Gene3D" id="3.40.50.720">
    <property type="entry name" value="NAD(P)-binding Rossmann-like Domain"/>
    <property type="match status" value="1"/>
</dbReference>
<dbReference type="GO" id="GO:0004029">
    <property type="term" value="F:aldehyde dehydrogenase (NAD+) activity"/>
    <property type="evidence" value="ECO:0007669"/>
    <property type="project" value="TreeGrafter"/>
</dbReference>
<organism evidence="2 3">
    <name type="scientific">Paludibaculum fermentans</name>
    <dbReference type="NCBI Taxonomy" id="1473598"/>
    <lineage>
        <taxon>Bacteria</taxon>
        <taxon>Pseudomonadati</taxon>
        <taxon>Acidobacteriota</taxon>
        <taxon>Terriglobia</taxon>
        <taxon>Bryobacterales</taxon>
        <taxon>Bryobacteraceae</taxon>
        <taxon>Paludibaculum</taxon>
    </lineage>
</organism>
<proteinExistence type="predicted"/>
<accession>A0A7S7NQX2</accession>
<dbReference type="InterPro" id="IPR051783">
    <property type="entry name" value="NAD(P)-dependent_oxidoreduct"/>
</dbReference>
<evidence type="ECO:0000259" key="1">
    <source>
        <dbReference type="Pfam" id="PF13460"/>
    </source>
</evidence>
<name>A0A7S7NQX2_PALFE</name>
<dbReference type="SUPFAM" id="SSF51735">
    <property type="entry name" value="NAD(P)-binding Rossmann-fold domains"/>
    <property type="match status" value="1"/>
</dbReference>
<reference evidence="2 3" key="1">
    <citation type="submission" date="2020-10" db="EMBL/GenBank/DDBJ databases">
        <title>Complete genome sequence of Paludibaculum fermentans P105T, a facultatively anaerobic acidobacterium capable of dissimilatory Fe(III) reduction.</title>
        <authorList>
            <person name="Dedysh S.N."/>
            <person name="Beletsky A.V."/>
            <person name="Kulichevskaya I.S."/>
            <person name="Mardanov A.V."/>
            <person name="Ravin N.V."/>
        </authorList>
    </citation>
    <scope>NUCLEOTIDE SEQUENCE [LARGE SCALE GENOMIC DNA]</scope>
    <source>
        <strain evidence="2 3">P105</strain>
    </source>
</reference>
<dbReference type="InterPro" id="IPR036291">
    <property type="entry name" value="NAD(P)-bd_dom_sf"/>
</dbReference>
<feature type="domain" description="NAD(P)-binding" evidence="1">
    <location>
        <begin position="8"/>
        <end position="151"/>
    </location>
</feature>
<dbReference type="Proteomes" id="UP000593892">
    <property type="component" value="Chromosome"/>
</dbReference>
<keyword evidence="3" id="KW-1185">Reference proteome</keyword>
<sequence>MQRIAITGVTGYIGGRLAPMLLESGYSLRCLVRTPRKLEGRKWTEDARVEIRKTELADADALTRELSGCSAAYYLVHSMMSAGGEYAQLDLQLAGAFAKAAAAAGVTRIIYLGGLGETGPNLSQHLASRRDVESALASTGVPVTVLRAAMIVGSGSASFEILRYLVQRLPVMITPKWVSTRCQPIAVENVLGYLVGVLSVPECAGGTFDIGGSEILPYSEIMRTMAEELKLPRRWIIPVPVLTPRLSSYWIHLVTPLSSSIARPLAEGLKNEVVCREDRITHLVPQKLMNVREAIRAALSQVESRLVETNWSMAGPMLGDPDWSGGTVFRDERSVSMEVPAWAAFRAVCRLGGEHGWYADWLWKIRGALDRLAGGPGLRRGRRDPDSLRYGDALDFWRVVGVDRDQSLSLRAEMRLPGEALLGFRIQDKGAHECTLRQTALFQPRGLFGLLYWYSVLPFHGLIFRGMLAAIQGDALRIAAAEGTRRADAG</sequence>
<dbReference type="InterPro" id="IPR016040">
    <property type="entry name" value="NAD(P)-bd_dom"/>
</dbReference>
<evidence type="ECO:0000313" key="3">
    <source>
        <dbReference type="Proteomes" id="UP000593892"/>
    </source>
</evidence>
<dbReference type="Pfam" id="PF11066">
    <property type="entry name" value="DUF2867"/>
    <property type="match status" value="1"/>
</dbReference>
<dbReference type="PANTHER" id="PTHR48079:SF6">
    <property type="entry name" value="NAD(P)-BINDING DOMAIN-CONTAINING PROTEIN-RELATED"/>
    <property type="match status" value="1"/>
</dbReference>
<dbReference type="InterPro" id="IPR021295">
    <property type="entry name" value="DUF2867"/>
</dbReference>
<dbReference type="Pfam" id="PF13460">
    <property type="entry name" value="NAD_binding_10"/>
    <property type="match status" value="1"/>
</dbReference>
<dbReference type="RefSeq" id="WP_194449821.1">
    <property type="nucleotide sequence ID" value="NZ_CP063849.1"/>
</dbReference>
<dbReference type="PANTHER" id="PTHR48079">
    <property type="entry name" value="PROTEIN YEEZ"/>
    <property type="match status" value="1"/>
</dbReference>
<dbReference type="EMBL" id="CP063849">
    <property type="protein sequence ID" value="QOY88158.1"/>
    <property type="molecule type" value="Genomic_DNA"/>
</dbReference>
<protein>
    <submittedName>
        <fullName evidence="2">SDR family oxidoreductase</fullName>
    </submittedName>
</protein>
<dbReference type="AlphaFoldDB" id="A0A7S7NQX2"/>
<gene>
    <name evidence="2" type="ORF">IRI77_36390</name>
</gene>